<dbReference type="PROSITE" id="PS50004">
    <property type="entry name" value="C2"/>
    <property type="match status" value="1"/>
</dbReference>
<dbReference type="OrthoDB" id="270970at2759"/>
<protein>
    <submittedName>
        <fullName evidence="3">Elicitor-responsive protein 1</fullName>
    </submittedName>
</protein>
<dbReference type="PRINTS" id="PR01217">
    <property type="entry name" value="PRICHEXTENSN"/>
</dbReference>
<feature type="domain" description="C2" evidence="2">
    <location>
        <begin position="6"/>
        <end position="127"/>
    </location>
</feature>
<dbReference type="PANTHER" id="PTHR47052:SF3">
    <property type="entry name" value="INGRESSION PROTEIN 1"/>
    <property type="match status" value="1"/>
</dbReference>
<dbReference type="InterPro" id="IPR000008">
    <property type="entry name" value="C2_dom"/>
</dbReference>
<reference evidence="3" key="1">
    <citation type="submission" date="2020-07" db="EMBL/GenBank/DDBJ databases">
        <title>Ethylene signaling mediates host invasion by parasitic plants.</title>
        <authorList>
            <person name="Yoshida S."/>
        </authorList>
    </citation>
    <scope>NUCLEOTIDE SEQUENCE</scope>
    <source>
        <strain evidence="3">Okayama</strain>
    </source>
</reference>
<dbReference type="PANTHER" id="PTHR47052">
    <property type="entry name" value="CONSERVED SERINE PROLINE-RICH PROTEIN (AFU_ORTHOLOGUE AFUA_2G01790)"/>
    <property type="match status" value="1"/>
</dbReference>
<dbReference type="InterPro" id="IPR035892">
    <property type="entry name" value="C2_domain_sf"/>
</dbReference>
<comment type="caution">
    <text evidence="3">The sequence shown here is derived from an EMBL/GenBank/DDBJ whole genome shotgun (WGS) entry which is preliminary data.</text>
</comment>
<dbReference type="CDD" id="cd00030">
    <property type="entry name" value="C2"/>
    <property type="match status" value="1"/>
</dbReference>
<accession>A0A830BHL0</accession>
<keyword evidence="4" id="KW-1185">Reference proteome</keyword>
<feature type="compositionally biased region" description="Pro residues" evidence="1">
    <location>
        <begin position="204"/>
        <end position="259"/>
    </location>
</feature>
<evidence type="ECO:0000256" key="1">
    <source>
        <dbReference type="SAM" id="MobiDB-lite"/>
    </source>
</evidence>
<feature type="compositionally biased region" description="Pro residues" evidence="1">
    <location>
        <begin position="177"/>
        <end position="195"/>
    </location>
</feature>
<dbReference type="InterPro" id="IPR052981">
    <property type="entry name" value="Ingression_C2_domain"/>
</dbReference>
<feature type="compositionally biased region" description="Low complexity" evidence="1">
    <location>
        <begin position="155"/>
        <end position="176"/>
    </location>
</feature>
<evidence type="ECO:0000313" key="3">
    <source>
        <dbReference type="EMBL" id="GFP84598.1"/>
    </source>
</evidence>
<name>A0A830BHL0_9LAMI</name>
<evidence type="ECO:0000313" key="4">
    <source>
        <dbReference type="Proteomes" id="UP000653305"/>
    </source>
</evidence>
<feature type="region of interest" description="Disordered" evidence="1">
    <location>
        <begin position="150"/>
        <end position="259"/>
    </location>
</feature>
<evidence type="ECO:0000259" key="2">
    <source>
        <dbReference type="PROSITE" id="PS50004"/>
    </source>
</evidence>
<dbReference type="EMBL" id="BMAC01000089">
    <property type="protein sequence ID" value="GFP84598.1"/>
    <property type="molecule type" value="Genomic_DNA"/>
</dbReference>
<dbReference type="Pfam" id="PF00168">
    <property type="entry name" value="C2"/>
    <property type="match status" value="1"/>
</dbReference>
<sequence>MLENIAKPSSSWYPSYPPMSISGIQGQLLEVTVVGCNKLKDTEWISRQDPYVCVEYGSTKYRTRTCTDGGKNPTFQEKFVFTLIEGLREFTIVVWNSNTLTFDDFIGNGKVQLQKVLSQGYDDSPWPLQDKRGKYAGEIRLIMHYANANKPGKTHAPSAPSAPHYAGTPQPQAPLYSAPPPAAHYPPTSYPPQPLYPSYAPNAPGYPPPPYHQPAAYPPAYPPTSSYPPHPSYPPPPQSDPYFYPPGSYPSSHYPPPPY</sequence>
<dbReference type="Proteomes" id="UP000653305">
    <property type="component" value="Unassembled WGS sequence"/>
</dbReference>
<proteinExistence type="predicted"/>
<organism evidence="3 4">
    <name type="scientific">Phtheirospermum japonicum</name>
    <dbReference type="NCBI Taxonomy" id="374723"/>
    <lineage>
        <taxon>Eukaryota</taxon>
        <taxon>Viridiplantae</taxon>
        <taxon>Streptophyta</taxon>
        <taxon>Embryophyta</taxon>
        <taxon>Tracheophyta</taxon>
        <taxon>Spermatophyta</taxon>
        <taxon>Magnoliopsida</taxon>
        <taxon>eudicotyledons</taxon>
        <taxon>Gunneridae</taxon>
        <taxon>Pentapetalae</taxon>
        <taxon>asterids</taxon>
        <taxon>lamiids</taxon>
        <taxon>Lamiales</taxon>
        <taxon>Orobanchaceae</taxon>
        <taxon>Orobanchaceae incertae sedis</taxon>
        <taxon>Phtheirospermum</taxon>
    </lineage>
</organism>
<dbReference type="AlphaFoldDB" id="A0A830BHL0"/>
<gene>
    <name evidence="3" type="ORF">PHJA_000603700</name>
</gene>
<dbReference type="SUPFAM" id="SSF49562">
    <property type="entry name" value="C2 domain (Calcium/lipid-binding domain, CaLB)"/>
    <property type="match status" value="1"/>
</dbReference>
<dbReference type="SMART" id="SM00239">
    <property type="entry name" value="C2"/>
    <property type="match status" value="1"/>
</dbReference>
<dbReference type="Gene3D" id="2.60.40.150">
    <property type="entry name" value="C2 domain"/>
    <property type="match status" value="1"/>
</dbReference>